<feature type="compositionally biased region" description="Low complexity" evidence="10">
    <location>
        <begin position="348"/>
        <end position="359"/>
    </location>
</feature>
<dbReference type="Gene3D" id="1.10.510.10">
    <property type="entry name" value="Transferase(Phosphotransferase) domain 1"/>
    <property type="match status" value="1"/>
</dbReference>
<feature type="domain" description="Protein kinase" evidence="12">
    <location>
        <begin position="11"/>
        <end position="286"/>
    </location>
</feature>
<evidence type="ECO:0000259" key="12">
    <source>
        <dbReference type="PROSITE" id="PS50011"/>
    </source>
</evidence>
<dbReference type="Proteomes" id="UP000028870">
    <property type="component" value="Unassembled WGS sequence"/>
</dbReference>
<sequence length="381" mass="39682">MQGPELLGGRYELRGVLGRGGMAEVRAGWDVRLGRAVAIKMLYPQLSAQPDSRRRFAVEARAAAGLSHPHVVAVHDVGEHRTTPYIVMERLPGRTLADALDHGPLPVPHVRAVLDQVLSALSAAHGAGVLHRDIKPANILLTEDGSAKVADFGIAKSVDSADTVTGEVIGTVAYLSADRIAGRPATVADDLYAVAVVGYEALSGRRPFPQQNLAELARAVAERRYPPLATLRPDADPVLVAAIEQGLSGGFGSAAEMRAVLAGQAPMRPPTRVLAHPLPDPATTVLPRQRRRRPVLAAIGAFVVVVLVVLAFVVDAASRNVAPRPAGTATSEAPPPPVTTSAPPPTSLVPAPVDEQGPPKGRGNGNGKGNGNGHKPKHGEG</sequence>
<comment type="caution">
    <text evidence="13">The sequence shown here is derived from an EMBL/GenBank/DDBJ whole genome shotgun (WGS) entry which is preliminary data.</text>
</comment>
<dbReference type="Gene3D" id="3.30.200.20">
    <property type="entry name" value="Phosphorylase Kinase, domain 1"/>
    <property type="match status" value="1"/>
</dbReference>
<feature type="compositionally biased region" description="Gly residues" evidence="10">
    <location>
        <begin position="360"/>
        <end position="372"/>
    </location>
</feature>
<feature type="compositionally biased region" description="Pro residues" evidence="10">
    <location>
        <begin position="333"/>
        <end position="347"/>
    </location>
</feature>
<dbReference type="AlphaFoldDB" id="W9AWJ7"/>
<dbReference type="EC" id="2.7.11.1" evidence="1"/>
<feature type="transmembrane region" description="Helical" evidence="11">
    <location>
        <begin position="295"/>
        <end position="314"/>
    </location>
</feature>
<keyword evidence="11" id="KW-1133">Transmembrane helix</keyword>
<keyword evidence="6 9" id="KW-0067">ATP-binding</keyword>
<dbReference type="eggNOG" id="COG0515">
    <property type="taxonomic scope" value="Bacteria"/>
</dbReference>
<keyword evidence="11" id="KW-0472">Membrane</keyword>
<gene>
    <name evidence="13" type="ORF">BN977_02087</name>
</gene>
<dbReference type="PROSITE" id="PS00108">
    <property type="entry name" value="PROTEIN_KINASE_ST"/>
    <property type="match status" value="1"/>
</dbReference>
<dbReference type="GO" id="GO:0005524">
    <property type="term" value="F:ATP binding"/>
    <property type="evidence" value="ECO:0007669"/>
    <property type="project" value="UniProtKB-UniRule"/>
</dbReference>
<keyword evidence="3" id="KW-0808">Transferase</keyword>
<dbReference type="STRING" id="258533.BN977_02087"/>
<dbReference type="SUPFAM" id="SSF56112">
    <property type="entry name" value="Protein kinase-like (PK-like)"/>
    <property type="match status" value="1"/>
</dbReference>
<proteinExistence type="predicted"/>
<dbReference type="SMART" id="SM00220">
    <property type="entry name" value="S_TKc"/>
    <property type="match status" value="1"/>
</dbReference>
<evidence type="ECO:0000256" key="8">
    <source>
        <dbReference type="ARBA" id="ARBA00048679"/>
    </source>
</evidence>
<evidence type="ECO:0000256" key="9">
    <source>
        <dbReference type="PROSITE-ProRule" id="PRU10141"/>
    </source>
</evidence>
<dbReference type="Pfam" id="PF00069">
    <property type="entry name" value="Pkinase"/>
    <property type="match status" value="1"/>
</dbReference>
<dbReference type="PROSITE" id="PS50011">
    <property type="entry name" value="PROTEIN_KINASE_DOM"/>
    <property type="match status" value="1"/>
</dbReference>
<keyword evidence="4 9" id="KW-0547">Nucleotide-binding</keyword>
<evidence type="ECO:0000256" key="3">
    <source>
        <dbReference type="ARBA" id="ARBA00022679"/>
    </source>
</evidence>
<dbReference type="InterPro" id="IPR000719">
    <property type="entry name" value="Prot_kinase_dom"/>
</dbReference>
<keyword evidence="2 13" id="KW-0723">Serine/threonine-protein kinase</keyword>
<dbReference type="EMBL" id="CCBB010000001">
    <property type="protein sequence ID" value="CDO07282.1"/>
    <property type="molecule type" value="Genomic_DNA"/>
</dbReference>
<keyword evidence="11" id="KW-0812">Transmembrane</keyword>
<dbReference type="PANTHER" id="PTHR43289">
    <property type="entry name" value="MITOGEN-ACTIVATED PROTEIN KINASE KINASE KINASE 20-RELATED"/>
    <property type="match status" value="1"/>
</dbReference>
<dbReference type="OrthoDB" id="9762169at2"/>
<reference evidence="13" key="2">
    <citation type="submission" date="2014-03" db="EMBL/GenBank/DDBJ databases">
        <authorList>
            <person name="Urmite Genomes"/>
        </authorList>
    </citation>
    <scope>NUCLEOTIDE SEQUENCE</scope>
    <source>
        <strain evidence="13">DSM 44829</strain>
    </source>
</reference>
<reference evidence="13" key="1">
    <citation type="submission" date="2014-03" db="EMBL/GenBank/DDBJ databases">
        <title>Draft Genome Sequence of Mycobacterium cosmeticum DSM 44829.</title>
        <authorList>
            <person name="Croce O."/>
            <person name="Robert C."/>
            <person name="Raoult D."/>
            <person name="Drancourt M."/>
        </authorList>
    </citation>
    <scope>NUCLEOTIDE SEQUENCE [LARGE SCALE GENOMIC DNA]</scope>
    <source>
        <strain evidence="13">DSM 44829</strain>
    </source>
</reference>
<evidence type="ECO:0000313" key="14">
    <source>
        <dbReference type="Proteomes" id="UP000028870"/>
    </source>
</evidence>
<dbReference type="InterPro" id="IPR008271">
    <property type="entry name" value="Ser/Thr_kinase_AS"/>
</dbReference>
<evidence type="ECO:0000256" key="4">
    <source>
        <dbReference type="ARBA" id="ARBA00022741"/>
    </source>
</evidence>
<dbReference type="CDD" id="cd14014">
    <property type="entry name" value="STKc_PknB_like"/>
    <property type="match status" value="1"/>
</dbReference>
<evidence type="ECO:0000256" key="5">
    <source>
        <dbReference type="ARBA" id="ARBA00022777"/>
    </source>
</evidence>
<dbReference type="PANTHER" id="PTHR43289:SF34">
    <property type="entry name" value="SERINE_THREONINE-PROTEIN KINASE YBDM-RELATED"/>
    <property type="match status" value="1"/>
</dbReference>
<comment type="catalytic activity">
    <reaction evidence="7">
        <text>L-threonyl-[protein] + ATP = O-phospho-L-threonyl-[protein] + ADP + H(+)</text>
        <dbReference type="Rhea" id="RHEA:46608"/>
        <dbReference type="Rhea" id="RHEA-COMP:11060"/>
        <dbReference type="Rhea" id="RHEA-COMP:11605"/>
        <dbReference type="ChEBI" id="CHEBI:15378"/>
        <dbReference type="ChEBI" id="CHEBI:30013"/>
        <dbReference type="ChEBI" id="CHEBI:30616"/>
        <dbReference type="ChEBI" id="CHEBI:61977"/>
        <dbReference type="ChEBI" id="CHEBI:456216"/>
        <dbReference type="EC" id="2.7.11.1"/>
    </reaction>
</comment>
<feature type="binding site" evidence="9">
    <location>
        <position position="40"/>
    </location>
    <ligand>
        <name>ATP</name>
        <dbReference type="ChEBI" id="CHEBI:30616"/>
    </ligand>
</feature>
<dbReference type="RefSeq" id="WP_036397457.1">
    <property type="nucleotide sequence ID" value="NZ_CCBB010000001.1"/>
</dbReference>
<evidence type="ECO:0000256" key="1">
    <source>
        <dbReference type="ARBA" id="ARBA00012513"/>
    </source>
</evidence>
<comment type="catalytic activity">
    <reaction evidence="8">
        <text>L-seryl-[protein] + ATP = O-phospho-L-seryl-[protein] + ADP + H(+)</text>
        <dbReference type="Rhea" id="RHEA:17989"/>
        <dbReference type="Rhea" id="RHEA-COMP:9863"/>
        <dbReference type="Rhea" id="RHEA-COMP:11604"/>
        <dbReference type="ChEBI" id="CHEBI:15378"/>
        <dbReference type="ChEBI" id="CHEBI:29999"/>
        <dbReference type="ChEBI" id="CHEBI:30616"/>
        <dbReference type="ChEBI" id="CHEBI:83421"/>
        <dbReference type="ChEBI" id="CHEBI:456216"/>
        <dbReference type="EC" id="2.7.11.1"/>
    </reaction>
</comment>
<evidence type="ECO:0000256" key="2">
    <source>
        <dbReference type="ARBA" id="ARBA00022527"/>
    </source>
</evidence>
<evidence type="ECO:0000256" key="7">
    <source>
        <dbReference type="ARBA" id="ARBA00047899"/>
    </source>
</evidence>
<dbReference type="InterPro" id="IPR017441">
    <property type="entry name" value="Protein_kinase_ATP_BS"/>
</dbReference>
<name>W9AWJ7_MYCCO</name>
<dbReference type="InterPro" id="IPR011009">
    <property type="entry name" value="Kinase-like_dom_sf"/>
</dbReference>
<accession>W9AWJ7</accession>
<evidence type="ECO:0000256" key="10">
    <source>
        <dbReference type="SAM" id="MobiDB-lite"/>
    </source>
</evidence>
<dbReference type="GO" id="GO:0004674">
    <property type="term" value="F:protein serine/threonine kinase activity"/>
    <property type="evidence" value="ECO:0007669"/>
    <property type="project" value="UniProtKB-KW"/>
</dbReference>
<dbReference type="FunFam" id="3.30.200.20:FF:000035">
    <property type="entry name" value="Serine/threonine protein kinase Stk1"/>
    <property type="match status" value="1"/>
</dbReference>
<organism evidence="13 14">
    <name type="scientific">Mycolicibacterium cosmeticum</name>
    <dbReference type="NCBI Taxonomy" id="258533"/>
    <lineage>
        <taxon>Bacteria</taxon>
        <taxon>Bacillati</taxon>
        <taxon>Actinomycetota</taxon>
        <taxon>Actinomycetes</taxon>
        <taxon>Mycobacteriales</taxon>
        <taxon>Mycobacteriaceae</taxon>
        <taxon>Mycolicibacterium</taxon>
    </lineage>
</organism>
<dbReference type="PROSITE" id="PS00107">
    <property type="entry name" value="PROTEIN_KINASE_ATP"/>
    <property type="match status" value="1"/>
</dbReference>
<protein>
    <recommendedName>
        <fullName evidence="1">non-specific serine/threonine protein kinase</fullName>
        <ecNumber evidence="1">2.7.11.1</ecNumber>
    </recommendedName>
</protein>
<feature type="region of interest" description="Disordered" evidence="10">
    <location>
        <begin position="322"/>
        <end position="381"/>
    </location>
</feature>
<keyword evidence="5 13" id="KW-0418">Kinase</keyword>
<evidence type="ECO:0000256" key="6">
    <source>
        <dbReference type="ARBA" id="ARBA00022840"/>
    </source>
</evidence>
<evidence type="ECO:0000256" key="11">
    <source>
        <dbReference type="SAM" id="Phobius"/>
    </source>
</evidence>
<evidence type="ECO:0000313" key="13">
    <source>
        <dbReference type="EMBL" id="CDO07282.1"/>
    </source>
</evidence>
<dbReference type="GO" id="GO:0080090">
    <property type="term" value="P:regulation of primary metabolic process"/>
    <property type="evidence" value="ECO:0007669"/>
    <property type="project" value="UniProtKB-ARBA"/>
</dbReference>
<keyword evidence="14" id="KW-1185">Reference proteome</keyword>